<dbReference type="Proteomes" id="UP000593591">
    <property type="component" value="Chromosome"/>
</dbReference>
<evidence type="ECO:0000256" key="1">
    <source>
        <dbReference type="ARBA" id="ARBA00010556"/>
    </source>
</evidence>
<evidence type="ECO:0000259" key="3">
    <source>
        <dbReference type="SMART" id="SM01359"/>
    </source>
</evidence>
<feature type="domain" description="Alpha-2-macroglobulin" evidence="4">
    <location>
        <begin position="1206"/>
        <end position="1294"/>
    </location>
</feature>
<sequence>MRYFMNIKKSKFSLITGLLILCAATVTVFAAGSKKNGKSASEDVGFKVSSFTPEDELAADIKYPQIQIHFTKPVVSLKELGKQTAVCDYASIEPQLNGYWKWTTTSTLSFISTDEVIPLKVYTVNVKKDLKALTGERISGTTTFSFHSENLRIIALHPGYTEVSSGLYVDNSRVPLKQAKDVGVLFNTKVNVDVIKKYLKVSNYGDDIPFDIKAGNIDSEVVLALKKDLEEDSTVRVTLPRGSVNEEGNAPTKEDCSLSFNTIPSFRVTDCYLDRYASNYSNPVVVVFNTPLKADSEAEIAKHISTSLEGFTVKKENVSLSGARVILSNFPVKYNSTYTLTIDMSIRDVYGRSLGRDYEKEIEIPSARSYAAFKDYGSKILESQFTPKIAFEHQNIKSGSEYSVQAIADNQGKSPKDSSVRKTELDPEKIPQDTTIIEAVDLTNSLVKVGKEYRGAVKFLASMEYEYRYYDWWNEYYSTRTSTNKNNIYVQVTDLGVTVRYGYDTAAVLVSSLKTGETIKDATVNAYLIDSYYASSEDIIASTSHYDKIATGTTDKNGFVHLNFSSPVSSYNRRLYIEAKTKDDRVIFDPNTTSMWRYGVDSYSPSRAAESRKVTFMFTDRGLYKPGEKVSFKVIDRTLSGGEYSVPSNRDFTIQLKENSYWSESTYYEESGRLDSNGCTHGTFVLPDDIEPGYYSLSYRNGGESSSCTVQVQYFERLRFEVKASAPAITYYKGDEVNVDVLAQYLGGGSMSGASYSAGWSCEPVYYRPAGKRFENMTFGTRQYYDGRTSLNRDSGVLGADGRASLSQKTGGEKILGVPYNYRAEIEVMDSGNQAISSSTSVIVHPARYYLGLERLNSGGFPKKGTEVRFTYACVTPEGETPSAAALPPKKKDALRIELLRETWKEVQQVSWNGQINTRYEREYVTEIDRKETLSGSSVPTEFKFVPPKGGYYTLRISSTDSAGNPVITERSFYVTGGDWYWFSYDNSQELSLTPDKNEYEAGEKAQLLLQSPLEKGTYMVTVEREGIFEEKVITLNESSSVIDIDIKDQYVPVIYVAVSSYSVRKGMPKNDYNTPDIDKPKPYFGIATLMVSTKSRSFDLEITADKKSYLPGEKATLKVRATKNGKPVSGADITLMAVDRGVVDLINYHVPDPLKYFYSEYRFPLCVYGGDNREYLMDPVTYEIKNLVGGDADGKYSDRKNFDPTALFETMMTDKDGNASCTFTLPDTLTAYRITAVGVSTDNFSIKESQMDVANPISVRHVLPRKLRLDDVSEVGAVVSNLCDTDEDVEIAVTLYEGTEKTGKVKSENGVMRVPGRAEVIDNPSKTISVKSGTTLPLMFNIHAIKNGWITVELTVTSSKVNERVYLPLEIEKPYIFETVTSIGSVTGDGKKAKKEMIQLPAVEDGVGTFYVQLDPTRLGMLHEAVNYVFRYPYGCMEQRSSKVFPLIAFGDYIDVFNLKSEVADPVEVAVNEINSWENVQLSDGGFPYWPSGTYSNSYVSARIGEILAIAKQKGIKFTKKIDLDDLASYLISVAGRDFSNDNYSTAAYEYYVASLLGKTPSASNLAAIEKNTDGYMSSMCLVALTYDKLGMTAKRDALVKKIRNRITFTSRGAEVKSKDYDYWWSDTIENYTYPLQMFSKISPDDEVNDHLIFEVLKMQSSKGYWSSTMTTVRVMVAVNQYILGRNLKNLDFKAVAYLNDKPVLSGEFKGLGAEAVDRRVKFSDISKEDNVEIPVEFRKSGTGNLYYTISMKYAIPPEKQVARDEGICVYSEIYDVKTGELVTDDNLVEGNVYKEKVYVSSTNHLEYVAMRVPVPAGCEILNAAFATTGSQYNSRNYDDDYYWYDYDKNWLSNREIFDSEVQYFWDYFRPVETTVEFMFRATRSGTYNTPCITAECMYEEEILGRSNGKVWNISK</sequence>
<dbReference type="InterPro" id="IPR011625">
    <property type="entry name" value="A2M_N_BRD"/>
</dbReference>
<evidence type="ECO:0000313" key="5">
    <source>
        <dbReference type="EMBL" id="QOS41151.1"/>
    </source>
</evidence>
<feature type="domain" description="Alpha-2-macroglobulin bait region" evidence="3">
    <location>
        <begin position="991"/>
        <end position="1146"/>
    </location>
</feature>
<reference evidence="5 6" key="1">
    <citation type="submission" date="2018-08" db="EMBL/GenBank/DDBJ databases">
        <title>The first complete genome of Treponema rectale (CHPAT), a commensal spirochete of the bovine rectum.</title>
        <authorList>
            <person name="Staton G.J."/>
            <person name="Clegg S.R."/>
            <person name="Carter S.D."/>
            <person name="Radford A.D."/>
            <person name="Darby A."/>
            <person name="Hall N."/>
            <person name="Birtles R.J."/>
            <person name="Evans N.J."/>
        </authorList>
    </citation>
    <scope>NUCLEOTIDE SEQUENCE [LARGE SCALE GENOMIC DNA]</scope>
    <source>
        <strain evidence="5 6">CHPA</strain>
    </source>
</reference>
<dbReference type="SUPFAM" id="SSF48239">
    <property type="entry name" value="Terpenoid cyclases/Protein prenyltransferases"/>
    <property type="match status" value="1"/>
</dbReference>
<dbReference type="GO" id="GO:0004866">
    <property type="term" value="F:endopeptidase inhibitor activity"/>
    <property type="evidence" value="ECO:0007669"/>
    <property type="project" value="InterPro"/>
</dbReference>
<dbReference type="InterPro" id="IPR008930">
    <property type="entry name" value="Terpenoid_cyclase/PrenylTrfase"/>
</dbReference>
<dbReference type="Gene3D" id="1.50.10.20">
    <property type="match status" value="1"/>
</dbReference>
<name>A0A7M1XQQ0_9SPIR</name>
<dbReference type="InterPro" id="IPR051802">
    <property type="entry name" value="YfhM-like"/>
</dbReference>
<dbReference type="PANTHER" id="PTHR40094">
    <property type="entry name" value="ALPHA-2-MACROGLOBULIN HOMOLOG"/>
    <property type="match status" value="1"/>
</dbReference>
<protein>
    <recommendedName>
        <fullName evidence="7">Alpha-2-macroglobulin family N-terminal region</fullName>
    </recommendedName>
</protein>
<dbReference type="EMBL" id="CP031517">
    <property type="protein sequence ID" value="QOS41151.1"/>
    <property type="molecule type" value="Genomic_DNA"/>
</dbReference>
<dbReference type="KEGG" id="trc:DYE49_12110"/>
<evidence type="ECO:0000313" key="6">
    <source>
        <dbReference type="Proteomes" id="UP000593591"/>
    </source>
</evidence>
<dbReference type="Pfam" id="PF01835">
    <property type="entry name" value="MG2"/>
    <property type="match status" value="1"/>
</dbReference>
<evidence type="ECO:0000256" key="2">
    <source>
        <dbReference type="SAM" id="SignalP"/>
    </source>
</evidence>
<dbReference type="Gene3D" id="2.60.40.1930">
    <property type="match status" value="1"/>
</dbReference>
<feature type="signal peptide" evidence="2">
    <location>
        <begin position="1"/>
        <end position="30"/>
    </location>
</feature>
<evidence type="ECO:0008006" key="7">
    <source>
        <dbReference type="Google" id="ProtNLM"/>
    </source>
</evidence>
<gene>
    <name evidence="5" type="ORF">DYE49_12110</name>
</gene>
<dbReference type="Gene3D" id="2.20.130.20">
    <property type="match status" value="1"/>
</dbReference>
<dbReference type="Pfam" id="PF00207">
    <property type="entry name" value="A2M"/>
    <property type="match status" value="1"/>
</dbReference>
<dbReference type="SMART" id="SM01359">
    <property type="entry name" value="A2M_N_2"/>
    <property type="match status" value="1"/>
</dbReference>
<dbReference type="SMART" id="SM01419">
    <property type="entry name" value="Thiol-ester_cl"/>
    <property type="match status" value="1"/>
</dbReference>
<dbReference type="InterPro" id="IPR001599">
    <property type="entry name" value="Macroglobln_a2"/>
</dbReference>
<dbReference type="PANTHER" id="PTHR40094:SF1">
    <property type="entry name" value="UBIQUITIN DOMAIN-CONTAINING PROTEIN"/>
    <property type="match status" value="1"/>
</dbReference>
<evidence type="ECO:0000259" key="4">
    <source>
        <dbReference type="SMART" id="SM01360"/>
    </source>
</evidence>
<dbReference type="InterPro" id="IPR041246">
    <property type="entry name" value="Bact_MG10"/>
</dbReference>
<proteinExistence type="inferred from homology"/>
<accession>A0A7M1XQQ0</accession>
<dbReference type="Pfam" id="PF17973">
    <property type="entry name" value="bMG10"/>
    <property type="match status" value="1"/>
</dbReference>
<comment type="similarity">
    <text evidence="1">Belongs to the protease inhibitor I39 (alpha-2-macroglobulin) family. Bacterial alpha-2-macroglobulin subfamily.</text>
</comment>
<dbReference type="InterPro" id="IPR047565">
    <property type="entry name" value="Alpha-macroglob_thiol-ester_cl"/>
</dbReference>
<dbReference type="InterPro" id="IPR002890">
    <property type="entry name" value="MG2"/>
</dbReference>
<dbReference type="SMART" id="SM01360">
    <property type="entry name" value="A2M"/>
    <property type="match status" value="1"/>
</dbReference>
<feature type="chain" id="PRO_5032831261" description="Alpha-2-macroglobulin family N-terminal region" evidence="2">
    <location>
        <begin position="31"/>
        <end position="1917"/>
    </location>
</feature>
<dbReference type="Pfam" id="PF07703">
    <property type="entry name" value="A2M_BRD"/>
    <property type="match status" value="1"/>
</dbReference>
<dbReference type="Gene3D" id="2.60.40.3710">
    <property type="match status" value="1"/>
</dbReference>
<keyword evidence="2" id="KW-0732">Signal</keyword>
<organism evidence="5 6">
    <name type="scientific">Treponema rectale</name>
    <dbReference type="NCBI Taxonomy" id="744512"/>
    <lineage>
        <taxon>Bacteria</taxon>
        <taxon>Pseudomonadati</taxon>
        <taxon>Spirochaetota</taxon>
        <taxon>Spirochaetia</taxon>
        <taxon>Spirochaetales</taxon>
        <taxon>Treponemataceae</taxon>
        <taxon>Treponema</taxon>
    </lineage>
</organism>